<dbReference type="PANTHER" id="PTHR10587">
    <property type="entry name" value="GLYCOSYL TRANSFERASE-RELATED"/>
    <property type="match status" value="1"/>
</dbReference>
<dbReference type="PROSITE" id="PS51677">
    <property type="entry name" value="NODB"/>
    <property type="match status" value="1"/>
</dbReference>
<feature type="chain" id="PRO_5045541397" evidence="3">
    <location>
        <begin position="22"/>
        <end position="376"/>
    </location>
</feature>
<dbReference type="PANTHER" id="PTHR10587:SF133">
    <property type="entry name" value="CHITIN DEACETYLASE 1-RELATED"/>
    <property type="match status" value="1"/>
</dbReference>
<dbReference type="Proteomes" id="UP000693952">
    <property type="component" value="Chromosome"/>
</dbReference>
<accession>A0ABX8MR11</accession>
<feature type="domain" description="NodB homology" evidence="4">
    <location>
        <begin position="185"/>
        <end position="370"/>
    </location>
</feature>
<dbReference type="InterPro" id="IPR002509">
    <property type="entry name" value="NODB_dom"/>
</dbReference>
<dbReference type="RefSeq" id="WP_124345500.1">
    <property type="nucleotide sequence ID" value="NZ_CP027706.1"/>
</dbReference>
<dbReference type="InterPro" id="IPR011330">
    <property type="entry name" value="Glyco_hydro/deAcase_b/a-brl"/>
</dbReference>
<sequence>MRIRVFPWLLALCLSSSVVQAAGPLVFATIDRSGWPNPLDSAADFDTASRGEILMFGKALLASEALDEKALKQRLGVRQLDLKSLNTVREQFWARLLENYQRASQDCDAAPFCQPVRNLGELRQLIAGFTGASKATYGAWAEASKRFHLQYLDEQLRLAALFPTVSSEILRMDPAEKLGDELADRQFLLTFDDGPSLKGGYTEALAELLRAHEVHGLFFVLGESLQSRLNRSSPGQLRETYDGQCVGIHGWEHKSHSSWGAWQKSVLDSANLASRTLEGDYLPLFRPPYGQRRSDSAGFFKANGLQLMLWNIDSQDWSKKLDAEATTQRVQTLMLLWRRGIVLFHDVHPKAAQAVPTLIRDNQHNGVQWLDCRTLR</sequence>
<feature type="signal peptide" evidence="3">
    <location>
        <begin position="1"/>
        <end position="21"/>
    </location>
</feature>
<gene>
    <name evidence="5" type="ORF">KSS89_02420</name>
</gene>
<evidence type="ECO:0000313" key="6">
    <source>
        <dbReference type="Proteomes" id="UP000693952"/>
    </source>
</evidence>
<dbReference type="Pfam" id="PF01522">
    <property type="entry name" value="Polysacc_deac_1"/>
    <property type="match status" value="1"/>
</dbReference>
<organism evidence="5 6">
    <name type="scientific">Pseudomonas sessilinigenes</name>
    <dbReference type="NCBI Taxonomy" id="658629"/>
    <lineage>
        <taxon>Bacteria</taxon>
        <taxon>Pseudomonadati</taxon>
        <taxon>Pseudomonadota</taxon>
        <taxon>Gammaproteobacteria</taxon>
        <taxon>Pseudomonadales</taxon>
        <taxon>Pseudomonadaceae</taxon>
        <taxon>Pseudomonas</taxon>
    </lineage>
</organism>
<keyword evidence="3" id="KW-0732">Signal</keyword>
<keyword evidence="2" id="KW-0378">Hydrolase</keyword>
<dbReference type="InterPro" id="IPR050248">
    <property type="entry name" value="Polysacc_deacetylase_ArnD"/>
</dbReference>
<dbReference type="SUPFAM" id="SSF88713">
    <property type="entry name" value="Glycoside hydrolase/deacetylase"/>
    <property type="match status" value="1"/>
</dbReference>
<dbReference type="EMBL" id="CP077074">
    <property type="protein sequence ID" value="QXH41097.1"/>
    <property type="molecule type" value="Genomic_DNA"/>
</dbReference>
<keyword evidence="1" id="KW-0479">Metal-binding</keyword>
<name>A0ABX8MR11_9PSED</name>
<evidence type="ECO:0000256" key="2">
    <source>
        <dbReference type="ARBA" id="ARBA00022801"/>
    </source>
</evidence>
<protein>
    <submittedName>
        <fullName evidence="5">Polysaccharide deacetylase family protein</fullName>
    </submittedName>
</protein>
<dbReference type="Gene3D" id="3.20.20.370">
    <property type="entry name" value="Glycoside hydrolase/deacetylase"/>
    <property type="match status" value="1"/>
</dbReference>
<dbReference type="CDD" id="cd10917">
    <property type="entry name" value="CE4_NodB_like_6s_7s"/>
    <property type="match status" value="1"/>
</dbReference>
<evidence type="ECO:0000256" key="1">
    <source>
        <dbReference type="ARBA" id="ARBA00022723"/>
    </source>
</evidence>
<evidence type="ECO:0000259" key="4">
    <source>
        <dbReference type="PROSITE" id="PS51677"/>
    </source>
</evidence>
<evidence type="ECO:0000313" key="5">
    <source>
        <dbReference type="EMBL" id="QXH41097.1"/>
    </source>
</evidence>
<keyword evidence="6" id="KW-1185">Reference proteome</keyword>
<evidence type="ECO:0000256" key="3">
    <source>
        <dbReference type="SAM" id="SignalP"/>
    </source>
</evidence>
<proteinExistence type="predicted"/>
<reference evidence="5" key="1">
    <citation type="submission" date="2021-06" db="EMBL/GenBank/DDBJ databases">
        <title>Updating the genus Pseudomonas: Description of 43 new species and partition of the Pseudomonas putida group.</title>
        <authorList>
            <person name="Girard L."/>
            <person name="Lood C."/>
            <person name="Vandamme P."/>
            <person name="Rokni-Zadeh H."/>
            <person name="van Noort V."/>
            <person name="Hofte M."/>
            <person name="Lavigne R."/>
            <person name="De Mot R."/>
        </authorList>
    </citation>
    <scope>NUCLEOTIDE SEQUENCE</scope>
    <source>
        <strain evidence="5">CMR12a</strain>
    </source>
</reference>